<dbReference type="EMBL" id="JBHUII010000007">
    <property type="protein sequence ID" value="MFD2206701.1"/>
    <property type="molecule type" value="Genomic_DNA"/>
</dbReference>
<feature type="domain" description="Histidine kinase/HSP90-like ATPase" evidence="1">
    <location>
        <begin position="173"/>
        <end position="300"/>
    </location>
</feature>
<keyword evidence="2" id="KW-0547">Nucleotide-binding</keyword>
<dbReference type="CDD" id="cd16936">
    <property type="entry name" value="HATPase_RsbW-like"/>
    <property type="match status" value="1"/>
</dbReference>
<evidence type="ECO:0000259" key="1">
    <source>
        <dbReference type="Pfam" id="PF13581"/>
    </source>
</evidence>
<dbReference type="SUPFAM" id="SSF55874">
    <property type="entry name" value="ATPase domain of HSP90 chaperone/DNA topoisomerase II/histidine kinase"/>
    <property type="match status" value="1"/>
</dbReference>
<keyword evidence="3" id="KW-1185">Reference proteome</keyword>
<keyword evidence="2" id="KW-0067">ATP-binding</keyword>
<gene>
    <name evidence="2" type="ORF">ACFSKO_13805</name>
</gene>
<name>A0ABW5BPC6_9PROT</name>
<protein>
    <submittedName>
        <fullName evidence="2">ATP-binding protein</fullName>
    </submittedName>
</protein>
<dbReference type="Proteomes" id="UP001597294">
    <property type="component" value="Unassembled WGS sequence"/>
</dbReference>
<evidence type="ECO:0000313" key="2">
    <source>
        <dbReference type="EMBL" id="MFD2206701.1"/>
    </source>
</evidence>
<dbReference type="Gene3D" id="3.30.565.10">
    <property type="entry name" value="Histidine kinase-like ATPase, C-terminal domain"/>
    <property type="match status" value="1"/>
</dbReference>
<dbReference type="InterPro" id="IPR036890">
    <property type="entry name" value="HATPase_C_sf"/>
</dbReference>
<evidence type="ECO:0000313" key="3">
    <source>
        <dbReference type="Proteomes" id="UP001597294"/>
    </source>
</evidence>
<dbReference type="InterPro" id="IPR011006">
    <property type="entry name" value="CheY-like_superfamily"/>
</dbReference>
<dbReference type="SUPFAM" id="SSF52172">
    <property type="entry name" value="CheY-like"/>
    <property type="match status" value="1"/>
</dbReference>
<comment type="caution">
    <text evidence="2">The sequence shown here is derived from an EMBL/GenBank/DDBJ whole genome shotgun (WGS) entry which is preliminary data.</text>
</comment>
<reference evidence="3" key="1">
    <citation type="journal article" date="2019" name="Int. J. Syst. Evol. Microbiol.">
        <title>The Global Catalogue of Microorganisms (GCM) 10K type strain sequencing project: providing services to taxonomists for standard genome sequencing and annotation.</title>
        <authorList>
            <consortium name="The Broad Institute Genomics Platform"/>
            <consortium name="The Broad Institute Genome Sequencing Center for Infectious Disease"/>
            <person name="Wu L."/>
            <person name="Ma J."/>
        </authorList>
    </citation>
    <scope>NUCLEOTIDE SEQUENCE [LARGE SCALE GENOMIC DNA]</scope>
    <source>
        <strain evidence="3">CGMCC 4.7192</strain>
    </source>
</reference>
<organism evidence="2 3">
    <name type="scientific">Kiloniella antarctica</name>
    <dbReference type="NCBI Taxonomy" id="1550907"/>
    <lineage>
        <taxon>Bacteria</taxon>
        <taxon>Pseudomonadati</taxon>
        <taxon>Pseudomonadota</taxon>
        <taxon>Alphaproteobacteria</taxon>
        <taxon>Rhodospirillales</taxon>
        <taxon>Kiloniellaceae</taxon>
        <taxon>Kiloniella</taxon>
    </lineage>
</organism>
<dbReference type="Pfam" id="PF13581">
    <property type="entry name" value="HATPase_c_2"/>
    <property type="match status" value="1"/>
</dbReference>
<dbReference type="GO" id="GO:0005524">
    <property type="term" value="F:ATP binding"/>
    <property type="evidence" value="ECO:0007669"/>
    <property type="project" value="UniProtKB-KW"/>
</dbReference>
<dbReference type="RefSeq" id="WP_380252593.1">
    <property type="nucleotide sequence ID" value="NZ_JBHUII010000007.1"/>
</dbReference>
<dbReference type="InterPro" id="IPR003594">
    <property type="entry name" value="HATPase_dom"/>
</dbReference>
<sequence length="303" mass="34081">MDFGEPRILLLEPNDATRQEIEQTLIGKNFEIISSFAPDEILFTDAGGDVEDTSPIGLILVSDEFSRDILFASSLVLGATRLLPQQIPVVVMTEALDRKSPLEMVINNWFHTIQKPFDPEILCSVVCAAINQFNHVRELLHQLETRSSAIGLITAGTFELRDLDEARNLTTMLTLACPRSDQVVIGLSELLQNAIEHGNLEIGFRLKSELLETGRLLEEIEERLGQAPYRERLVRVNFSRTEKEIVFIIQDEGAGFNWRKYLAIDEDRLNSSHGRGIALAKMMAFTELNYNGLGNRVTARLTL</sequence>
<proteinExistence type="predicted"/>
<accession>A0ABW5BPC6</accession>